<dbReference type="SUPFAM" id="SSF49452">
    <property type="entry name" value="Starch-binding domain-like"/>
    <property type="match status" value="1"/>
</dbReference>
<name>X1PCC2_9ZZZZ</name>
<proteinExistence type="predicted"/>
<evidence type="ECO:0000256" key="1">
    <source>
        <dbReference type="SAM" id="MobiDB-lite"/>
    </source>
</evidence>
<dbReference type="Gene3D" id="2.60.40.1120">
    <property type="entry name" value="Carboxypeptidase-like, regulatory domain"/>
    <property type="match status" value="1"/>
</dbReference>
<sequence length="168" mass="17757">KGSIKGKALLADAEDHSGIMVSVYGTSFIAVTDTNGSYKISLVKPGTYTLKAEKEGYSPAEQEGVEVKTGETTGVPELTLDPFINSPPSISSASIGPTTAYETTILSATASGWEDPDGDPPGYLYQWFKNDSSGMPGDQTVDGAFFDKGDTLYCAVFPFDGVDYGDPR</sequence>
<evidence type="ECO:0008006" key="3">
    <source>
        <dbReference type="Google" id="ProtNLM"/>
    </source>
</evidence>
<evidence type="ECO:0000313" key="2">
    <source>
        <dbReference type="EMBL" id="GAI53493.1"/>
    </source>
</evidence>
<dbReference type="InterPro" id="IPR013784">
    <property type="entry name" value="Carb-bd-like_fold"/>
</dbReference>
<organism evidence="2">
    <name type="scientific">marine sediment metagenome</name>
    <dbReference type="NCBI Taxonomy" id="412755"/>
    <lineage>
        <taxon>unclassified sequences</taxon>
        <taxon>metagenomes</taxon>
        <taxon>ecological metagenomes</taxon>
    </lineage>
</organism>
<feature type="non-terminal residue" evidence="2">
    <location>
        <position position="168"/>
    </location>
</feature>
<gene>
    <name evidence="2" type="ORF">S06H3_61547</name>
</gene>
<dbReference type="GO" id="GO:0030246">
    <property type="term" value="F:carbohydrate binding"/>
    <property type="evidence" value="ECO:0007669"/>
    <property type="project" value="InterPro"/>
</dbReference>
<comment type="caution">
    <text evidence="2">The sequence shown here is derived from an EMBL/GenBank/DDBJ whole genome shotgun (WGS) entry which is preliminary data.</text>
</comment>
<feature type="region of interest" description="Disordered" evidence="1">
    <location>
        <begin position="59"/>
        <end position="82"/>
    </location>
</feature>
<dbReference type="Pfam" id="PF13620">
    <property type="entry name" value="CarboxypepD_reg"/>
    <property type="match status" value="1"/>
</dbReference>
<reference evidence="2" key="1">
    <citation type="journal article" date="2014" name="Front. Microbiol.">
        <title>High frequency of phylogenetically diverse reductive dehalogenase-homologous genes in deep subseafloor sedimentary metagenomes.</title>
        <authorList>
            <person name="Kawai M."/>
            <person name="Futagami T."/>
            <person name="Toyoda A."/>
            <person name="Takaki Y."/>
            <person name="Nishi S."/>
            <person name="Hori S."/>
            <person name="Arai W."/>
            <person name="Tsubouchi T."/>
            <person name="Morono Y."/>
            <person name="Uchiyama I."/>
            <person name="Ito T."/>
            <person name="Fujiyama A."/>
            <person name="Inagaki F."/>
            <person name="Takami H."/>
        </authorList>
    </citation>
    <scope>NUCLEOTIDE SEQUENCE</scope>
    <source>
        <strain evidence="2">Expedition CK06-06</strain>
    </source>
</reference>
<dbReference type="AlphaFoldDB" id="X1PCC2"/>
<protein>
    <recommendedName>
        <fullName evidence="3">Ig-like domain-containing protein</fullName>
    </recommendedName>
</protein>
<accession>X1PCC2</accession>
<dbReference type="EMBL" id="BARV01040384">
    <property type="protein sequence ID" value="GAI53493.1"/>
    <property type="molecule type" value="Genomic_DNA"/>
</dbReference>
<feature type="non-terminal residue" evidence="2">
    <location>
        <position position="1"/>
    </location>
</feature>